<evidence type="ECO:0000256" key="1">
    <source>
        <dbReference type="SAM" id="Phobius"/>
    </source>
</evidence>
<keyword evidence="1" id="KW-0472">Membrane</keyword>
<reference evidence="2 3" key="1">
    <citation type="submission" date="2014-12" db="EMBL/GenBank/DDBJ databases">
        <title>Genome sequencing of Photobacterium gaetbulicola AD005a.</title>
        <authorList>
            <person name="Adrian T.G.S."/>
            <person name="Chan K.G."/>
        </authorList>
    </citation>
    <scope>NUCLEOTIDE SEQUENCE [LARGE SCALE GENOMIC DNA]</scope>
    <source>
        <strain evidence="2 3">AD005a</strain>
    </source>
</reference>
<accession>A0A0B9GYU3</accession>
<keyword evidence="1" id="KW-1133">Transmembrane helix</keyword>
<proteinExistence type="predicted"/>
<feature type="transmembrane region" description="Helical" evidence="1">
    <location>
        <begin position="64"/>
        <end position="80"/>
    </location>
</feature>
<dbReference type="Proteomes" id="UP000031278">
    <property type="component" value="Unassembled WGS sequence"/>
</dbReference>
<gene>
    <name evidence="2" type="ORF">RJ45_09400</name>
</gene>
<evidence type="ECO:0000313" key="2">
    <source>
        <dbReference type="EMBL" id="KHT63906.1"/>
    </source>
</evidence>
<feature type="transmembrane region" description="Helical" evidence="1">
    <location>
        <begin position="6"/>
        <end position="22"/>
    </location>
</feature>
<dbReference type="AlphaFoldDB" id="A0A0B9GYU3"/>
<feature type="transmembrane region" description="Helical" evidence="1">
    <location>
        <begin position="34"/>
        <end position="52"/>
    </location>
</feature>
<comment type="caution">
    <text evidence="2">The sequence shown here is derived from an EMBL/GenBank/DDBJ whole genome shotgun (WGS) entry which is preliminary data.</text>
</comment>
<name>A0A0B9GYU3_9GAMM</name>
<protein>
    <submittedName>
        <fullName evidence="2">Uncharacterized protein</fullName>
    </submittedName>
</protein>
<keyword evidence="1" id="KW-0812">Transmembrane</keyword>
<dbReference type="EMBL" id="JWLZ01000148">
    <property type="protein sequence ID" value="KHT63906.1"/>
    <property type="molecule type" value="Genomic_DNA"/>
</dbReference>
<evidence type="ECO:0000313" key="3">
    <source>
        <dbReference type="Proteomes" id="UP000031278"/>
    </source>
</evidence>
<sequence>MFWVLLVLYIMVSIGYVISNLGRKNGKKLHWWECILDLILGTPALVIAFLYGHLCEVELKTLKKFFIILFVMFVFLLTLYKSTIV</sequence>
<organism evidence="2 3">
    <name type="scientific">Photobacterium gaetbulicola</name>
    <dbReference type="NCBI Taxonomy" id="1295392"/>
    <lineage>
        <taxon>Bacteria</taxon>
        <taxon>Pseudomonadati</taxon>
        <taxon>Pseudomonadota</taxon>
        <taxon>Gammaproteobacteria</taxon>
        <taxon>Vibrionales</taxon>
        <taxon>Vibrionaceae</taxon>
        <taxon>Photobacterium</taxon>
    </lineage>
</organism>